<comment type="caution">
    <text evidence="1">The sequence shown here is derived from an EMBL/GenBank/DDBJ whole genome shotgun (WGS) entry which is preliminary data.</text>
</comment>
<sequence length="67" mass="7655">MAKTKPHSVPSREHLPHLAEAAENVMNPVLPKMRPPSPVVTQQSLDEATDKIIREIRKLHDDLKQRQ</sequence>
<reference evidence="1" key="1">
    <citation type="journal article" date="2015" name="Nature">
        <title>Complex archaea that bridge the gap between prokaryotes and eukaryotes.</title>
        <authorList>
            <person name="Spang A."/>
            <person name="Saw J.H."/>
            <person name="Jorgensen S.L."/>
            <person name="Zaremba-Niedzwiedzka K."/>
            <person name="Martijn J."/>
            <person name="Lind A.E."/>
            <person name="van Eijk R."/>
            <person name="Schleper C."/>
            <person name="Guy L."/>
            <person name="Ettema T.J."/>
        </authorList>
    </citation>
    <scope>NUCLEOTIDE SEQUENCE</scope>
</reference>
<protein>
    <submittedName>
        <fullName evidence="1">Uncharacterized protein</fullName>
    </submittedName>
</protein>
<evidence type="ECO:0000313" key="1">
    <source>
        <dbReference type="EMBL" id="KKN11614.1"/>
    </source>
</evidence>
<dbReference type="EMBL" id="LAZR01004117">
    <property type="protein sequence ID" value="KKN11614.1"/>
    <property type="molecule type" value="Genomic_DNA"/>
</dbReference>
<accession>A0A0F9N0X2</accession>
<name>A0A0F9N0X2_9ZZZZ</name>
<proteinExistence type="predicted"/>
<gene>
    <name evidence="1" type="ORF">LCGC14_1024750</name>
</gene>
<organism evidence="1">
    <name type="scientific">marine sediment metagenome</name>
    <dbReference type="NCBI Taxonomy" id="412755"/>
    <lineage>
        <taxon>unclassified sequences</taxon>
        <taxon>metagenomes</taxon>
        <taxon>ecological metagenomes</taxon>
    </lineage>
</organism>
<dbReference type="AlphaFoldDB" id="A0A0F9N0X2"/>